<name>A0A915IJD6_ROMCU</name>
<proteinExistence type="inferred from homology"/>
<dbReference type="AlphaFoldDB" id="A0A915IJD6"/>
<sequence length="96" mass="10659">MDEGYASQSGAFQLRGCATDAFNSKIDPILKVYHKCKQRGVTRIVTFHVPKSFIDKEYNMSQTIDLSGTFAAEDETFRSPIPDCTLTNLFTSTASP</sequence>
<comment type="similarity">
    <text evidence="1">Belongs to the nematode transthyretin-like family.</text>
</comment>
<reference evidence="3" key="1">
    <citation type="submission" date="2022-11" db="UniProtKB">
        <authorList>
            <consortium name="WormBaseParasite"/>
        </authorList>
    </citation>
    <scope>IDENTIFICATION</scope>
</reference>
<dbReference type="Gene3D" id="2.60.40.3330">
    <property type="match status" value="1"/>
</dbReference>
<accession>A0A915IJD6</accession>
<dbReference type="WBParaSite" id="nRc.2.0.1.t13969-RA">
    <property type="protein sequence ID" value="nRc.2.0.1.t13969-RA"/>
    <property type="gene ID" value="nRc.2.0.1.g13969"/>
</dbReference>
<dbReference type="Pfam" id="PF01060">
    <property type="entry name" value="TTR-52"/>
    <property type="match status" value="1"/>
</dbReference>
<dbReference type="GO" id="GO:0009986">
    <property type="term" value="C:cell surface"/>
    <property type="evidence" value="ECO:0007669"/>
    <property type="project" value="InterPro"/>
</dbReference>
<organism evidence="2 3">
    <name type="scientific">Romanomermis culicivorax</name>
    <name type="common">Nematode worm</name>
    <dbReference type="NCBI Taxonomy" id="13658"/>
    <lineage>
        <taxon>Eukaryota</taxon>
        <taxon>Metazoa</taxon>
        <taxon>Ecdysozoa</taxon>
        <taxon>Nematoda</taxon>
        <taxon>Enoplea</taxon>
        <taxon>Dorylaimia</taxon>
        <taxon>Mermithida</taxon>
        <taxon>Mermithoidea</taxon>
        <taxon>Mermithidae</taxon>
        <taxon>Romanomermis</taxon>
    </lineage>
</organism>
<dbReference type="Proteomes" id="UP000887565">
    <property type="component" value="Unplaced"/>
</dbReference>
<protein>
    <submittedName>
        <fullName evidence="3">Uncharacterized protein</fullName>
    </submittedName>
</protein>
<evidence type="ECO:0000313" key="2">
    <source>
        <dbReference type="Proteomes" id="UP000887565"/>
    </source>
</evidence>
<evidence type="ECO:0000313" key="3">
    <source>
        <dbReference type="WBParaSite" id="nRc.2.0.1.t13969-RA"/>
    </source>
</evidence>
<evidence type="ECO:0000256" key="1">
    <source>
        <dbReference type="ARBA" id="ARBA00010112"/>
    </source>
</evidence>
<keyword evidence="2" id="KW-1185">Reference proteome</keyword>
<dbReference type="InterPro" id="IPR038479">
    <property type="entry name" value="Transthyretin-like_sf"/>
</dbReference>
<dbReference type="InterPro" id="IPR001534">
    <property type="entry name" value="Transthyretin-like"/>
</dbReference>